<feature type="compositionally biased region" description="Basic and acidic residues" evidence="3">
    <location>
        <begin position="1499"/>
        <end position="1510"/>
    </location>
</feature>
<dbReference type="OrthoDB" id="10255969at2759"/>
<feature type="transmembrane region" description="Helical" evidence="4">
    <location>
        <begin position="54"/>
        <end position="76"/>
    </location>
</feature>
<evidence type="ECO:0000259" key="5">
    <source>
        <dbReference type="PROSITE" id="PS50893"/>
    </source>
</evidence>
<feature type="region of interest" description="Disordered" evidence="3">
    <location>
        <begin position="625"/>
        <end position="646"/>
    </location>
</feature>
<dbReference type="CDD" id="cd03263">
    <property type="entry name" value="ABC_subfamily_A"/>
    <property type="match status" value="1"/>
</dbReference>
<dbReference type="InterPro" id="IPR003593">
    <property type="entry name" value="AAA+_ATPase"/>
</dbReference>
<dbReference type="Proteomes" id="UP000265618">
    <property type="component" value="Unassembled WGS sequence"/>
</dbReference>
<feature type="compositionally biased region" description="Basic and acidic residues" evidence="3">
    <location>
        <begin position="629"/>
        <end position="641"/>
    </location>
</feature>
<accession>A0A9K3GHL6</accession>
<feature type="transmembrane region" description="Helical" evidence="4">
    <location>
        <begin position="199"/>
        <end position="223"/>
    </location>
</feature>
<feature type="transmembrane region" description="Helical" evidence="4">
    <location>
        <begin position="110"/>
        <end position="128"/>
    </location>
</feature>
<feature type="transmembrane region" description="Helical" evidence="4">
    <location>
        <begin position="1285"/>
        <end position="1303"/>
    </location>
</feature>
<dbReference type="PROSITE" id="PS50893">
    <property type="entry name" value="ABC_TRANSPORTER_2"/>
    <property type="match status" value="2"/>
</dbReference>
<keyword evidence="1" id="KW-0547">Nucleotide-binding</keyword>
<feature type="region of interest" description="Disordered" evidence="3">
    <location>
        <begin position="1491"/>
        <end position="1519"/>
    </location>
</feature>
<dbReference type="GO" id="GO:0140359">
    <property type="term" value="F:ABC-type transporter activity"/>
    <property type="evidence" value="ECO:0007669"/>
    <property type="project" value="InterPro"/>
</dbReference>
<keyword evidence="4" id="KW-0472">Membrane</keyword>
<dbReference type="Pfam" id="PF00005">
    <property type="entry name" value="ABC_tran"/>
    <property type="match status" value="2"/>
</dbReference>
<dbReference type="InterPro" id="IPR003439">
    <property type="entry name" value="ABC_transporter-like_ATP-bd"/>
</dbReference>
<evidence type="ECO:0000256" key="4">
    <source>
        <dbReference type="SAM" id="Phobius"/>
    </source>
</evidence>
<dbReference type="GO" id="GO:0005524">
    <property type="term" value="F:ATP binding"/>
    <property type="evidence" value="ECO:0007669"/>
    <property type="project" value="UniProtKB-KW"/>
</dbReference>
<sequence>NRLVSMRGLGLKETHHYLSWWLVLLPLTLLSTALYTWVGYALHMTPMANMDMQSLCVMFGLQAVSYASLACLLSALCLSLPAAVSVAGGLSVVALLLGYFMQQLFSGSSVFDPSVIPLPVTMAMSWILPPLSLADTFNTLGLIIIPEEWGVRTDPPQYDMSVYFTDLEGYHTKIRFCYEQCLPERGQPIPIPCTYTVPYLGLSAVLMPLVQTLALPILAVYIAHIRPGDRSRGLPLLYPLLPRFHRARRQKPDFSCPALVRGVHKTFRVKGGERVHALSGASLSVAPGVVHALCGINGAGKSTLIKLLSGETAPDPSTKRGKGSTSMLSLSSSKGYQSVEGVSATEGDDGSYAVSVLGYDLTDPCQAFYAKRHVGICPQLNENIWTGLTVECNVKIALRLRGITSTLDIDKQCHTILKGVRLLQHRNRKATELSGGMQRRLSLGVAAAGGPRVVFLDEPTTGLDPATKRAVWSYMSSLREQGAACLLTSHSMAEVQRLASEISILNKGRVIESGSCFDLRHRRGGYTVSVSVSGGDDASTPTDGETACGRVVRRVRERVPAASVSLLSQHVVSLSLPPSASSVLPLVALDLEQERGAASSDVGVTDFVIERASLEEVFSALVGEDADTERERETQGGERRGGALPSRTLSPSARWLSVLSALFTKTLLVDQAASAIGVFRHIILAILLLGLNAALVAVTGPLLQSYSDAWYTTSMQQSTVSCTSCCMDQGYLSLSKCLDDRPEECFRADGVGFAENAACYEYIQFQGLDIHSPAVYGVNDPGALWGEYGVTSWGPESMGHINSFDASLAPEGTQSRSASSDLDSSIALGFLGMGWAAGNGAVSDAYETEHWDTLYNTDLDPVLYPDPKQEETTAFWAYMGRRYGSGSWDSCSNCVYECYFECENYFKPYSEYYDIEFDYDGCKQDCKDNSAFYQEHCTPNSKLYTTNATVDVYSWGSVAQLQQNMVSVQRHNSCILHDLSTYGQTYNRNAANRMLPNFVVESMYMDFPVPEVSRDATEDTGSVSLSHSDSALEMASNMSHYKYRLHTFLPNIPDTVSYPRAHVSVDSPNSTGLKVFKDGTVSVPPYVGQFYHCMATHYHATMVEPMQLALPTRPPPLWVGVVNDDMARVTHTAMSRAYQSVNPGHGMDIDFGGTFQAYPFIADPTYTLDIGSLLTLLTELVSPIVALVFIPRVAIALSSDIESGRVRLLRLHSVKSWVGTLVLIAYYTMQGLVVSVLAVLIGAALHLSLFTDDLFRTFTTFALGTSACVATGALLAVCIKRQTPAAVTASIILVLVLLMGVFVPPSPGLFVVPPVAFCVLLSHPLTEVSGGSPLSIQCLMGTCAYIALACLVQGEGVLAQMGAWCSRVGMALHRVGKGRSQPADDKDSCVLLVPQASGSLVSNVGEATSSEGDADGVDDTFGTRGTGSLSLSLTDIKHTYSNGTQALRGVSLHLRRGEVYGLLGVNGAGKTTLINCIAGMLHPDSGTASLRGVPLFNRDNGRERERESRTEGAPTNKQPISDRVVCVPQHDLYWPNLTVRRHMQLISDVRGLVMDDVGPSPVDSVLATVGLTSHADKRAGQLSGGMRRRLSLGMAVLGARCILLADEPTTGLDVATRKGVWRGLLEAAASLTVILTTHAMAEAEALADRCGIMRQGQLVAEGTVLSLKRQAAHGVTVQLKGDRTSVSDMAARIGEKCRVLAQEGVSGGDEVSLKLSPDACLSDLYTVLCAQADTDSDTQGDGVRWSVSSNPLEEIFCNLARIDY</sequence>
<dbReference type="PANTHER" id="PTHR19229">
    <property type="entry name" value="ATP-BINDING CASSETTE TRANSPORTER SUBFAMILY A ABCA"/>
    <property type="match status" value="1"/>
</dbReference>
<feature type="transmembrane region" description="Helical" evidence="4">
    <location>
        <begin position="1173"/>
        <end position="1197"/>
    </location>
</feature>
<dbReference type="InterPro" id="IPR017871">
    <property type="entry name" value="ABC_transporter-like_CS"/>
</dbReference>
<evidence type="ECO:0000313" key="7">
    <source>
        <dbReference type="Proteomes" id="UP000265618"/>
    </source>
</evidence>
<dbReference type="EMBL" id="BDIP01000763">
    <property type="protein sequence ID" value="GIQ82635.1"/>
    <property type="molecule type" value="Genomic_DNA"/>
</dbReference>
<feature type="domain" description="ABC transporter" evidence="5">
    <location>
        <begin position="1431"/>
        <end position="1680"/>
    </location>
</feature>
<feature type="region of interest" description="Disordered" evidence="3">
    <location>
        <begin position="310"/>
        <end position="331"/>
    </location>
</feature>
<name>A0A9K3GHL6_9EUKA</name>
<gene>
    <name evidence="6" type="ORF">KIPB_003804</name>
</gene>
<feature type="domain" description="ABC transporter" evidence="5">
    <location>
        <begin position="260"/>
        <end position="532"/>
    </location>
</feature>
<keyword evidence="2" id="KW-0067">ATP-binding</keyword>
<dbReference type="GO" id="GO:0016020">
    <property type="term" value="C:membrane"/>
    <property type="evidence" value="ECO:0007669"/>
    <property type="project" value="InterPro"/>
</dbReference>
<dbReference type="SUPFAM" id="SSF52540">
    <property type="entry name" value="P-loop containing nucleoside triphosphate hydrolases"/>
    <property type="match status" value="2"/>
</dbReference>
<evidence type="ECO:0000256" key="1">
    <source>
        <dbReference type="ARBA" id="ARBA00022741"/>
    </source>
</evidence>
<keyword evidence="4" id="KW-0812">Transmembrane</keyword>
<feature type="non-terminal residue" evidence="6">
    <location>
        <position position="1"/>
    </location>
</feature>
<dbReference type="GO" id="GO:0005319">
    <property type="term" value="F:lipid transporter activity"/>
    <property type="evidence" value="ECO:0007669"/>
    <property type="project" value="TreeGrafter"/>
</dbReference>
<dbReference type="Gene3D" id="3.40.50.300">
    <property type="entry name" value="P-loop containing nucleotide triphosphate hydrolases"/>
    <property type="match status" value="2"/>
</dbReference>
<keyword evidence="7" id="KW-1185">Reference proteome</keyword>
<dbReference type="PROSITE" id="PS00211">
    <property type="entry name" value="ABC_TRANSPORTER_1"/>
    <property type="match status" value="2"/>
</dbReference>
<dbReference type="GO" id="GO:0016887">
    <property type="term" value="F:ATP hydrolysis activity"/>
    <property type="evidence" value="ECO:0007669"/>
    <property type="project" value="InterPro"/>
</dbReference>
<reference evidence="6 7" key="1">
    <citation type="journal article" date="2018" name="PLoS ONE">
        <title>The draft genome of Kipferlia bialata reveals reductive genome evolution in fornicate parasites.</title>
        <authorList>
            <person name="Tanifuji G."/>
            <person name="Takabayashi S."/>
            <person name="Kume K."/>
            <person name="Takagi M."/>
            <person name="Nakayama T."/>
            <person name="Kamikawa R."/>
            <person name="Inagaki Y."/>
            <person name="Hashimoto T."/>
        </authorList>
    </citation>
    <scope>NUCLEOTIDE SEQUENCE [LARGE SCALE GENOMIC DNA]</scope>
    <source>
        <strain evidence="6">NY0173</strain>
    </source>
</reference>
<dbReference type="InterPro" id="IPR026082">
    <property type="entry name" value="ABCA"/>
</dbReference>
<evidence type="ECO:0000256" key="2">
    <source>
        <dbReference type="ARBA" id="ARBA00022840"/>
    </source>
</evidence>
<dbReference type="InterPro" id="IPR027417">
    <property type="entry name" value="P-loop_NTPase"/>
</dbReference>
<protein>
    <submittedName>
        <fullName evidence="6">ABC transporter A, ABCA</fullName>
    </submittedName>
</protein>
<feature type="transmembrane region" description="Helical" evidence="4">
    <location>
        <begin position="1257"/>
        <end position="1278"/>
    </location>
</feature>
<dbReference type="SMART" id="SM00382">
    <property type="entry name" value="AAA"/>
    <property type="match status" value="2"/>
</dbReference>
<keyword evidence="4" id="KW-1133">Transmembrane helix</keyword>
<feature type="transmembrane region" description="Helical" evidence="4">
    <location>
        <begin position="1218"/>
        <end position="1245"/>
    </location>
</feature>
<organism evidence="6 7">
    <name type="scientific">Kipferlia bialata</name>
    <dbReference type="NCBI Taxonomy" id="797122"/>
    <lineage>
        <taxon>Eukaryota</taxon>
        <taxon>Metamonada</taxon>
        <taxon>Carpediemonas-like organisms</taxon>
        <taxon>Kipferlia</taxon>
    </lineage>
</organism>
<evidence type="ECO:0000256" key="3">
    <source>
        <dbReference type="SAM" id="MobiDB-lite"/>
    </source>
</evidence>
<proteinExistence type="predicted"/>
<evidence type="ECO:0000313" key="6">
    <source>
        <dbReference type="EMBL" id="GIQ82635.1"/>
    </source>
</evidence>
<feature type="transmembrane region" description="Helical" evidence="4">
    <location>
        <begin position="82"/>
        <end position="101"/>
    </location>
</feature>
<feature type="transmembrane region" description="Helical" evidence="4">
    <location>
        <begin position="20"/>
        <end position="42"/>
    </location>
</feature>
<comment type="caution">
    <text evidence="6">The sequence shown here is derived from an EMBL/GenBank/DDBJ whole genome shotgun (WGS) entry which is preliminary data.</text>
</comment>